<protein>
    <submittedName>
        <fullName evidence="1">Uncharacterized protein</fullName>
    </submittedName>
</protein>
<proteinExistence type="predicted"/>
<keyword evidence="2" id="KW-1185">Reference proteome</keyword>
<dbReference type="AlphaFoldDB" id="A0A8S1RV32"/>
<evidence type="ECO:0000313" key="2">
    <source>
        <dbReference type="Proteomes" id="UP000692954"/>
    </source>
</evidence>
<comment type="caution">
    <text evidence="1">The sequence shown here is derived from an EMBL/GenBank/DDBJ whole genome shotgun (WGS) entry which is preliminary data.</text>
</comment>
<evidence type="ECO:0000313" key="1">
    <source>
        <dbReference type="EMBL" id="CAD8130739.1"/>
    </source>
</evidence>
<accession>A0A8S1RV32</accession>
<gene>
    <name evidence="1" type="ORF">PSON_ATCC_30995.1.T3220004</name>
</gene>
<sequence>MKQNAYKSYQRIQIKKEVEHSKFKEWYCEMVNHFNGLVFIRNFKIIFCYGKEIELIFDDGKILRKSVDQVDLIYKDQQKYQINEGLMSIEFVKNFQWQGRFGENEQKIGNWNAFWKGESLQYVGGLYCIRGKKQNKWVELIKNSRNQGYQVGRYQNDMKIGKWEYIYKDIQIGGGNYNGFGIKNGKWIELSENFQLSSQVIYIGDLRNGKKSGQWDIYYKKPNEFSHYELIGGGVYDVKNQKNGLWIELSEGFYSESQVIYKGQYKNGKKVGKWDIFYQKFESKRTDELIGGGIYSQQNQKDGKWLEESHSFFSNSQVIYRGQYDQGNKIGRWIIEQRLDENKPFKQIGGGSYDKENHKTGAWIELKDEFNNDSSVTYYGEYLNDKKIGKWEIFAWHQQMYQIYNYELT</sequence>
<organism evidence="1 2">
    <name type="scientific">Paramecium sonneborni</name>
    <dbReference type="NCBI Taxonomy" id="65129"/>
    <lineage>
        <taxon>Eukaryota</taxon>
        <taxon>Sar</taxon>
        <taxon>Alveolata</taxon>
        <taxon>Ciliophora</taxon>
        <taxon>Intramacronucleata</taxon>
        <taxon>Oligohymenophorea</taxon>
        <taxon>Peniculida</taxon>
        <taxon>Parameciidae</taxon>
        <taxon>Paramecium</taxon>
    </lineage>
</organism>
<name>A0A8S1RV32_9CILI</name>
<dbReference type="EMBL" id="CAJJDN010000322">
    <property type="protein sequence ID" value="CAD8130739.1"/>
    <property type="molecule type" value="Genomic_DNA"/>
</dbReference>
<dbReference type="PANTHER" id="PTHR33706">
    <property type="entry name" value="MORN VARIANT REPEAT PROTEIN"/>
    <property type="match status" value="1"/>
</dbReference>
<dbReference type="Proteomes" id="UP000692954">
    <property type="component" value="Unassembled WGS sequence"/>
</dbReference>
<reference evidence="1" key="1">
    <citation type="submission" date="2021-01" db="EMBL/GenBank/DDBJ databases">
        <authorList>
            <consortium name="Genoscope - CEA"/>
            <person name="William W."/>
        </authorList>
    </citation>
    <scope>NUCLEOTIDE SEQUENCE</scope>
</reference>
<dbReference type="PANTHER" id="PTHR33706:SF1">
    <property type="entry name" value="TPR REPEAT PROTEIN"/>
    <property type="match status" value="1"/>
</dbReference>